<protein>
    <submittedName>
        <fullName evidence="2">Uncharacterized protein</fullName>
    </submittedName>
</protein>
<proteinExistence type="predicted"/>
<sequence length="86" mass="9144">MILWTLTGLLAAFSVLIVVGNPVAGICAERDGRTYSFVPFVGGIAGAAAILICPLGLSPWWLLVPLVADVTFPMFFYVLLSGGLFR</sequence>
<dbReference type="AlphaFoldDB" id="A0A5C5XR85"/>
<evidence type="ECO:0000256" key="1">
    <source>
        <dbReference type="SAM" id="Phobius"/>
    </source>
</evidence>
<keyword evidence="1" id="KW-0472">Membrane</keyword>
<keyword evidence="3" id="KW-1185">Reference proteome</keyword>
<evidence type="ECO:0000313" key="3">
    <source>
        <dbReference type="Proteomes" id="UP000318478"/>
    </source>
</evidence>
<comment type="caution">
    <text evidence="2">The sequence shown here is derived from an EMBL/GenBank/DDBJ whole genome shotgun (WGS) entry which is preliminary data.</text>
</comment>
<keyword evidence="1" id="KW-0812">Transmembrane</keyword>
<name>A0A5C5XR85_9BACT</name>
<accession>A0A5C5XR85</accession>
<evidence type="ECO:0000313" key="2">
    <source>
        <dbReference type="EMBL" id="TWT65168.1"/>
    </source>
</evidence>
<feature type="transmembrane region" description="Helical" evidence="1">
    <location>
        <begin position="35"/>
        <end position="53"/>
    </location>
</feature>
<gene>
    <name evidence="2" type="ORF">Pla123a_49250</name>
</gene>
<feature type="transmembrane region" description="Helical" evidence="1">
    <location>
        <begin position="60"/>
        <end position="80"/>
    </location>
</feature>
<dbReference type="RefSeq" id="WP_146591959.1">
    <property type="nucleotide sequence ID" value="NZ_SJPO01000021.1"/>
</dbReference>
<reference evidence="2 3" key="1">
    <citation type="submission" date="2019-02" db="EMBL/GenBank/DDBJ databases">
        <title>Deep-cultivation of Planctomycetes and their phenomic and genomic characterization uncovers novel biology.</title>
        <authorList>
            <person name="Wiegand S."/>
            <person name="Jogler M."/>
            <person name="Boedeker C."/>
            <person name="Pinto D."/>
            <person name="Vollmers J."/>
            <person name="Rivas-Marin E."/>
            <person name="Kohn T."/>
            <person name="Peeters S.H."/>
            <person name="Heuer A."/>
            <person name="Rast P."/>
            <person name="Oberbeckmann S."/>
            <person name="Bunk B."/>
            <person name="Jeske O."/>
            <person name="Meyerdierks A."/>
            <person name="Storesund J.E."/>
            <person name="Kallscheuer N."/>
            <person name="Luecker S."/>
            <person name="Lage O.M."/>
            <person name="Pohl T."/>
            <person name="Merkel B.J."/>
            <person name="Hornburger P."/>
            <person name="Mueller R.-W."/>
            <person name="Bruemmer F."/>
            <person name="Labrenz M."/>
            <person name="Spormann A.M."/>
            <person name="Op Den Camp H."/>
            <person name="Overmann J."/>
            <person name="Amann R."/>
            <person name="Jetten M.S.M."/>
            <person name="Mascher T."/>
            <person name="Medema M.H."/>
            <person name="Devos D.P."/>
            <person name="Kaster A.-K."/>
            <person name="Ovreas L."/>
            <person name="Rohde M."/>
            <person name="Galperin M.Y."/>
            <person name="Jogler C."/>
        </authorList>
    </citation>
    <scope>NUCLEOTIDE SEQUENCE [LARGE SCALE GENOMIC DNA]</scope>
    <source>
        <strain evidence="2 3">Pla123a</strain>
    </source>
</reference>
<dbReference type="EMBL" id="SJPO01000021">
    <property type="protein sequence ID" value="TWT65168.1"/>
    <property type="molecule type" value="Genomic_DNA"/>
</dbReference>
<dbReference type="Proteomes" id="UP000318478">
    <property type="component" value="Unassembled WGS sequence"/>
</dbReference>
<keyword evidence="1" id="KW-1133">Transmembrane helix</keyword>
<organism evidence="2 3">
    <name type="scientific">Posidoniimonas polymericola</name>
    <dbReference type="NCBI Taxonomy" id="2528002"/>
    <lineage>
        <taxon>Bacteria</taxon>
        <taxon>Pseudomonadati</taxon>
        <taxon>Planctomycetota</taxon>
        <taxon>Planctomycetia</taxon>
        <taxon>Pirellulales</taxon>
        <taxon>Lacipirellulaceae</taxon>
        <taxon>Posidoniimonas</taxon>
    </lineage>
</organism>